<protein>
    <recommendedName>
        <fullName evidence="6">AAA+ ATPase domain-containing protein</fullName>
    </recommendedName>
</protein>
<feature type="region of interest" description="Disordered" evidence="3">
    <location>
        <begin position="592"/>
        <end position="630"/>
    </location>
</feature>
<feature type="compositionally biased region" description="Acidic residues" evidence="3">
    <location>
        <begin position="1715"/>
        <end position="1731"/>
    </location>
</feature>
<keyword evidence="2" id="KW-0175">Coiled coil</keyword>
<evidence type="ECO:0000256" key="1">
    <source>
        <dbReference type="ARBA" id="ARBA00022705"/>
    </source>
</evidence>
<feature type="region of interest" description="Disordered" evidence="3">
    <location>
        <begin position="1443"/>
        <end position="1477"/>
    </location>
</feature>
<feature type="compositionally biased region" description="Basic and acidic residues" evidence="3">
    <location>
        <begin position="852"/>
        <end position="861"/>
    </location>
</feature>
<dbReference type="PANTHER" id="PTHR23389">
    <property type="entry name" value="CHROMOSOME TRANSMISSION FIDELITY FACTOR 18"/>
    <property type="match status" value="1"/>
</dbReference>
<feature type="compositionally biased region" description="Low complexity" evidence="3">
    <location>
        <begin position="1036"/>
        <end position="1056"/>
    </location>
</feature>
<feature type="compositionally biased region" description="Polar residues" evidence="3">
    <location>
        <begin position="1447"/>
        <end position="1467"/>
    </location>
</feature>
<feature type="region of interest" description="Disordered" evidence="3">
    <location>
        <begin position="121"/>
        <end position="193"/>
    </location>
</feature>
<keyword evidence="1" id="KW-0235">DNA replication</keyword>
<dbReference type="OrthoDB" id="9996895at2759"/>
<sequence>MLSSAAQRIPPRASSSSSSPAAAPLLGVSRLTDYFTYGFQAAMTHYADHFCEEEVDEEEGIRQAAEAVRAGARYRNNFLTEQERCFKRKGANLSSLSSSTATYDSDAEALPPSKQLLEEKQEEQHFLEPQQTSLYRVPPSSSISHSVTAGSWSDAAPRTTTTHAPAASSSTTRHPLKPSANRAPASRDADWRSGHAQACFREALRRAYACEDTVREWRREEVNRQQEQLIRSLMLDSGGGGGGATSLNAAGNNLIEGEARTGQAARGRPRLAFQGSKQQQQRTADNAGLSSTLSVIAEYAQATEEAPGTVRAPASTLNGSDYLQYASNARARHAVQSEQQRSMADLLYAADDDDDAETEKPAARAAASTALMGTTAAAPTAVVTTTTTTAATLADTSSRHRLQVLGPTQLYKLRRTPNVLVDTVLKHHREAQRKQRAAQHAEDQAVRVRRLYELPVLTEDIVRYAALLLCLKRSHKKCTSTAGADPANFIGGGRSEHDTSPPSAGEAKLMSTPHAATSPTISTTNAGTTTTAAVMTSSSFPSTSDAADNVPPYGEEGSLLYMRYPAPLLRTTSFAVETVRLLKWLRTWRNSGSAAAGTSPSPPAPLSTPSSGGSQRKRVKTEVSTESRQRNVNVTAVEELGQPAASLSALGLVPAKVEARPVQRSTVEEAHKQLQHAQQLRETQARQEKRSAFLKFFGPAVAPSTANGEHEPVEVDPVESEDETLIANVKALDSLSTSSSIAKTEASSSSTTQQRTCVEEEDEETHITQQPLPRAPASPLAISNGIVQSPVVPPPPPLQMNPGVYAYQLYCHAWKHAVKTGITPLATAAQVFVGSRECTLDGVSPRVVGRSAADRPRHTNEEDCTLADSTAGTSRGVSRACKALPFYKEMQEEAQHTALGSATRGAYYEDAYGNRLRSARLAQKEREKQEQLAARRRRWAKKKGYFHRDDAEEGAAGRSAAAMLEAMLTSTDDSRQRRHAAVPSRTHDKKRRRERDSGSEDEPSPVHISDGDDDVQETAKPFSKKRTGRGRPRARSSSSDSSLSSDSSGSDSDVGEVANEGEAAAKDEITNIAVVSGPTGSGKTAAVYVAAQLLGFRVVEMNASVRRCAKTVEHLLAELTRSYRLSGLRAGPSGFNAEEELTKLRQQHAALVEKARAEAAAAEREAEQKRKEARKTNGISAQAVANFFSKGSRSSTAKKVGGDAAGTAPGRQQQRKTVSVDDAAEEDAVVQVPPRPPSPSSPPPPPPLPSSSSTAASPVPTPASSSVGTRTLLLFEDADILLGDESAKPFYAAIRDLAHRSKVPIVVTVSADSSPTQRYDTSLFLSPEMARRHTTSATTTTTATTRSGRSSVPLHSTYWQLCEEVGLNTPMDSLEAAYNALHASPVLGDRPSNAVTSDNATGSSSPDGATAHAGGNSPPSSLNGAASIMSLFPPSSMAACTGGPTVASGSSNNGAGATMMSSPAATHNGSTGSTSTTNSLAARHTHMLLSASLVSNFFGVRTPFTVVEALPLSALYAQLLAVGAVELDLLHWSPPSRPESPLVSANPSVIFPSPLVAGNSQQPSQLPSTPLSSSSSWQQDMDRLTSSLCLRDPALFFELAAHLRHALFGVRVEDTVEGSGTTENAAAAVAGEDPRKRKATLPREPTLSTAIQCDAAGRTTTDIRYWLNRLQMLLLSLRARVRSVQLHDDEALTSAREHDNPKCCEVPRPPRSDDAADEDCSTAAEDGEEGEAGPLPCRHAERLLEGEFQHYTSFAASTWDRALGQYMAHLSHNEGQSSRYEYWLLDDHVDYVADIVGELNTQNHPTLHVNYTSPPGAKSSPSPPPASARRGRPPSSSTAAAVNVKQGGKGSNSNPFPGPPMKVASTTSTSANTGSTSASTDGLNSSWKTLFGGTKEGGVTAAPTTLPGGQRTLRGSPRMPSTAGATPATSAYASGAVSDVPARYEWPPTLHELRKQANTNSSAVRLRPVELLLPYSTAQAYYDAVATSASCNALTRVPDVAEPSPLLLGHDTPLHFVDRQGGRAMIEEEGDYSEVRSELPSSVHVTQEERFAVFRRWWRRTRKVGALRDNVAGRSAAALEDMLGYGCLMLPSPAAASGNSGGS</sequence>
<dbReference type="OMA" id="LYCHAWK"/>
<feature type="region of interest" description="Disordered" evidence="3">
    <location>
        <begin position="1692"/>
        <end position="1735"/>
    </location>
</feature>
<keyword evidence="5" id="KW-1185">Reference proteome</keyword>
<feature type="region of interest" description="Disordered" evidence="3">
    <location>
        <begin position="1"/>
        <end position="22"/>
    </location>
</feature>
<feature type="region of interest" description="Disordered" evidence="3">
    <location>
        <begin position="1806"/>
        <end position="1932"/>
    </location>
</feature>
<feature type="region of interest" description="Disordered" evidence="3">
    <location>
        <begin position="1192"/>
        <end position="1266"/>
    </location>
</feature>
<feature type="compositionally biased region" description="Low complexity" evidence="3">
    <location>
        <begin position="1864"/>
        <end position="1880"/>
    </location>
</feature>
<dbReference type="GO" id="GO:0006260">
    <property type="term" value="P:DNA replication"/>
    <property type="evidence" value="ECO:0007669"/>
    <property type="project" value="UniProtKB-KW"/>
</dbReference>
<dbReference type="VEuPathDB" id="TriTrypDB:LpyrH10_25_0730"/>
<evidence type="ECO:0000256" key="3">
    <source>
        <dbReference type="SAM" id="MobiDB-lite"/>
    </source>
</evidence>
<dbReference type="Proteomes" id="UP000037923">
    <property type="component" value="Unassembled WGS sequence"/>
</dbReference>
<feature type="region of interest" description="Disordered" evidence="3">
    <location>
        <begin position="1389"/>
        <end position="1426"/>
    </location>
</feature>
<evidence type="ECO:0000313" key="5">
    <source>
        <dbReference type="Proteomes" id="UP000037923"/>
    </source>
</evidence>
<dbReference type="InterPro" id="IPR027417">
    <property type="entry name" value="P-loop_NTPase"/>
</dbReference>
<dbReference type="RefSeq" id="XP_015653713.1">
    <property type="nucleotide sequence ID" value="XM_015807631.1"/>
</dbReference>
<feature type="compositionally biased region" description="Low complexity" evidence="3">
    <location>
        <begin position="1468"/>
        <end position="1477"/>
    </location>
</feature>
<feature type="compositionally biased region" description="Basic and acidic residues" evidence="3">
    <location>
        <begin position="620"/>
        <end position="629"/>
    </location>
</feature>
<feature type="coiled-coil region" evidence="2">
    <location>
        <begin position="1145"/>
        <end position="1179"/>
    </location>
</feature>
<feature type="region of interest" description="Disordered" evidence="3">
    <location>
        <begin position="1554"/>
        <end position="1577"/>
    </location>
</feature>
<feature type="region of interest" description="Disordered" evidence="3">
    <location>
        <begin position="850"/>
        <end position="872"/>
    </location>
</feature>
<proteinExistence type="predicted"/>
<feature type="compositionally biased region" description="Low complexity" evidence="3">
    <location>
        <begin position="1560"/>
        <end position="1577"/>
    </location>
</feature>
<dbReference type="PANTHER" id="PTHR23389:SF6">
    <property type="entry name" value="REPLICATION FACTOR C SUBUNIT 1"/>
    <property type="match status" value="1"/>
</dbReference>
<dbReference type="GO" id="GO:0003677">
    <property type="term" value="F:DNA binding"/>
    <property type="evidence" value="ECO:0007669"/>
    <property type="project" value="TreeGrafter"/>
</dbReference>
<feature type="region of interest" description="Disordered" evidence="3">
    <location>
        <begin position="1331"/>
        <end position="1350"/>
    </location>
</feature>
<feature type="compositionally biased region" description="Low complexity" evidence="3">
    <location>
        <begin position="155"/>
        <end position="173"/>
    </location>
</feature>
<name>A0A0N0VDH0_LEPPY</name>
<dbReference type="Gene3D" id="3.40.50.300">
    <property type="entry name" value="P-loop containing nucleotide triphosphate hydrolases"/>
    <property type="match status" value="1"/>
</dbReference>
<accession>A0A0N0VDH0</accession>
<evidence type="ECO:0000313" key="4">
    <source>
        <dbReference type="EMBL" id="KPA75274.1"/>
    </source>
</evidence>
<feature type="compositionally biased region" description="Low complexity" evidence="3">
    <location>
        <begin position="517"/>
        <end position="527"/>
    </location>
</feature>
<feature type="compositionally biased region" description="Basic residues" evidence="3">
    <location>
        <begin position="1022"/>
        <end position="1034"/>
    </location>
</feature>
<comment type="caution">
    <text evidence="4">The sequence shown here is derived from an EMBL/GenBank/DDBJ whole genome shotgun (WGS) entry which is preliminary data.</text>
</comment>
<dbReference type="GeneID" id="26908859"/>
<dbReference type="EMBL" id="LGTL01000025">
    <property type="protein sequence ID" value="KPA75274.1"/>
    <property type="molecule type" value="Genomic_DNA"/>
</dbReference>
<dbReference type="GO" id="GO:0005634">
    <property type="term" value="C:nucleus"/>
    <property type="evidence" value="ECO:0007669"/>
    <property type="project" value="TreeGrafter"/>
</dbReference>
<organism evidence="4 5">
    <name type="scientific">Leptomonas pyrrhocoris</name>
    <name type="common">Firebug parasite</name>
    <dbReference type="NCBI Taxonomy" id="157538"/>
    <lineage>
        <taxon>Eukaryota</taxon>
        <taxon>Discoba</taxon>
        <taxon>Euglenozoa</taxon>
        <taxon>Kinetoplastea</taxon>
        <taxon>Metakinetoplastina</taxon>
        <taxon>Trypanosomatida</taxon>
        <taxon>Trypanosomatidae</taxon>
        <taxon>Leishmaniinae</taxon>
        <taxon>Leptomonas</taxon>
    </lineage>
</organism>
<gene>
    <name evidence="4" type="ORF">ABB37_08575</name>
</gene>
<evidence type="ECO:0008006" key="6">
    <source>
        <dbReference type="Google" id="ProtNLM"/>
    </source>
</evidence>
<feature type="compositionally biased region" description="Polar residues" evidence="3">
    <location>
        <begin position="129"/>
        <end position="151"/>
    </location>
</feature>
<feature type="compositionally biased region" description="Low complexity" evidence="3">
    <location>
        <begin position="1920"/>
        <end position="1932"/>
    </location>
</feature>
<feature type="compositionally biased region" description="Low complexity" evidence="3">
    <location>
        <begin position="1250"/>
        <end position="1266"/>
    </location>
</feature>
<feature type="compositionally biased region" description="Pro residues" evidence="3">
    <location>
        <begin position="1233"/>
        <end position="1249"/>
    </location>
</feature>
<feature type="compositionally biased region" description="Low complexity" evidence="3">
    <location>
        <begin position="1335"/>
        <end position="1350"/>
    </location>
</feature>
<feature type="compositionally biased region" description="Polar residues" evidence="3">
    <location>
        <begin position="1393"/>
        <end position="1407"/>
    </location>
</feature>
<feature type="region of interest" description="Disordered" evidence="3">
    <location>
        <begin position="969"/>
        <end position="1056"/>
    </location>
</feature>
<dbReference type="SUPFAM" id="SSF52540">
    <property type="entry name" value="P-loop containing nucleoside triphosphate hydrolases"/>
    <property type="match status" value="1"/>
</dbReference>
<feature type="compositionally biased region" description="Basic and acidic residues" evidence="3">
    <location>
        <begin position="1692"/>
        <end position="1702"/>
    </location>
</feature>
<evidence type="ECO:0000256" key="2">
    <source>
        <dbReference type="SAM" id="Coils"/>
    </source>
</evidence>
<feature type="region of interest" description="Disordered" evidence="3">
    <location>
        <begin position="481"/>
        <end position="527"/>
    </location>
</feature>
<reference evidence="4 5" key="1">
    <citation type="submission" date="2015-07" db="EMBL/GenBank/DDBJ databases">
        <title>High-quality genome of monoxenous trypanosomatid Leptomonas pyrrhocoris.</title>
        <authorList>
            <person name="Flegontov P."/>
            <person name="Butenko A."/>
            <person name="Firsov S."/>
            <person name="Vlcek C."/>
            <person name="Logacheva M.D."/>
            <person name="Field M."/>
            <person name="Filatov D."/>
            <person name="Flegontova O."/>
            <person name="Gerasimov E."/>
            <person name="Jackson A.P."/>
            <person name="Kelly S."/>
            <person name="Opperdoes F."/>
            <person name="O'Reilly A."/>
            <person name="Votypka J."/>
            <person name="Yurchenko V."/>
            <person name="Lukes J."/>
        </authorList>
    </citation>
    <scope>NUCLEOTIDE SEQUENCE [LARGE SCALE GENOMIC DNA]</scope>
    <source>
        <strain evidence="4">H10</strain>
    </source>
</reference>